<dbReference type="AlphaFoldDB" id="A0A2S0WD26"/>
<dbReference type="InterPro" id="IPR013974">
    <property type="entry name" value="SAF"/>
</dbReference>
<dbReference type="CDD" id="cd11614">
    <property type="entry name" value="SAF_CpaB_FlgA_like"/>
    <property type="match status" value="1"/>
</dbReference>
<dbReference type="Proteomes" id="UP000244754">
    <property type="component" value="Chromosome"/>
</dbReference>
<dbReference type="EMBL" id="CP026948">
    <property type="protein sequence ID" value="AWB83673.1"/>
    <property type="molecule type" value="Genomic_DNA"/>
</dbReference>
<dbReference type="SMART" id="SM00858">
    <property type="entry name" value="SAF"/>
    <property type="match status" value="1"/>
</dbReference>
<dbReference type="RefSeq" id="WP_108403661.1">
    <property type="nucleotide sequence ID" value="NZ_CP026948.1"/>
</dbReference>
<sequence length="211" mass="21202">MKTFPLQALQALQALRTPGYRRTVAVRRAAALALLTAAAVNLVSGRAADPQVVTFSRPVGAGSVVEAADLEVRRLPAEAVPDNAVREIDVAAGRILAAGASRGEVLTSTRLVGPDLARELAGGAPPEDYAMVPVALAEPEIIPLLHHGATVSVVTTGDEGAAPVTVATGGRVVVAEAEAGTVLLLLHDSQAAAVAAAALASPLAVVLNGQA</sequence>
<dbReference type="OrthoDB" id="4410346at2"/>
<keyword evidence="2" id="KW-1185">Reference proteome</keyword>
<organism evidence="1 2">
    <name type="scientific">Corynebacterium liangguodongii</name>
    <dbReference type="NCBI Taxonomy" id="2079535"/>
    <lineage>
        <taxon>Bacteria</taxon>
        <taxon>Bacillati</taxon>
        <taxon>Actinomycetota</taxon>
        <taxon>Actinomycetes</taxon>
        <taxon>Mycobacteriales</taxon>
        <taxon>Corynebacteriaceae</taxon>
        <taxon>Corynebacterium</taxon>
    </lineage>
</organism>
<evidence type="ECO:0000313" key="1">
    <source>
        <dbReference type="EMBL" id="AWB83673.1"/>
    </source>
</evidence>
<proteinExistence type="predicted"/>
<dbReference type="KEGG" id="clia:C3E79_03540"/>
<evidence type="ECO:0000313" key="2">
    <source>
        <dbReference type="Proteomes" id="UP000244754"/>
    </source>
</evidence>
<name>A0A2S0WD26_9CORY</name>
<gene>
    <name evidence="1" type="ORF">C3E79_03540</name>
</gene>
<protein>
    <submittedName>
        <fullName evidence="1">Uncharacterized protein</fullName>
    </submittedName>
</protein>
<accession>A0A2S0WD26</accession>
<dbReference type="Pfam" id="PF08666">
    <property type="entry name" value="SAF"/>
    <property type="match status" value="1"/>
</dbReference>
<reference evidence="2" key="1">
    <citation type="submission" date="2018-01" db="EMBL/GenBank/DDBJ databases">
        <authorList>
            <person name="Li J."/>
        </authorList>
    </citation>
    <scope>NUCLEOTIDE SEQUENCE [LARGE SCALE GENOMIC DNA]</scope>
    <source>
        <strain evidence="2">2184</strain>
    </source>
</reference>